<name>A0ABP8NCA5_9BACT</name>
<reference evidence="2" key="1">
    <citation type="journal article" date="2019" name="Int. J. Syst. Evol. Microbiol.">
        <title>The Global Catalogue of Microorganisms (GCM) 10K type strain sequencing project: providing services to taxonomists for standard genome sequencing and annotation.</title>
        <authorList>
            <consortium name="The Broad Institute Genomics Platform"/>
            <consortium name="The Broad Institute Genome Sequencing Center for Infectious Disease"/>
            <person name="Wu L."/>
            <person name="Ma J."/>
        </authorList>
    </citation>
    <scope>NUCLEOTIDE SEQUENCE [LARGE SCALE GENOMIC DNA]</scope>
    <source>
        <strain evidence="2">JCM 17759</strain>
    </source>
</reference>
<dbReference type="EMBL" id="BAABGA010000065">
    <property type="protein sequence ID" value="GAA4463505.1"/>
    <property type="molecule type" value="Genomic_DNA"/>
</dbReference>
<proteinExistence type="predicted"/>
<comment type="caution">
    <text evidence="1">The sequence shown here is derived from an EMBL/GenBank/DDBJ whole genome shotgun (WGS) entry which is preliminary data.</text>
</comment>
<gene>
    <name evidence="1" type="ORF">GCM10023156_48710</name>
</gene>
<evidence type="ECO:0000313" key="1">
    <source>
        <dbReference type="EMBL" id="GAA4463505.1"/>
    </source>
</evidence>
<keyword evidence="2" id="KW-1185">Reference proteome</keyword>
<dbReference type="Proteomes" id="UP001500840">
    <property type="component" value="Unassembled WGS sequence"/>
</dbReference>
<sequence>MSVGGPLMAKKRKPNPNVDAVRALIRIARSASLSGDDLLLRSAEVELSDYGISLVDIGITTTPEPKEVARG</sequence>
<evidence type="ECO:0000313" key="2">
    <source>
        <dbReference type="Proteomes" id="UP001500840"/>
    </source>
</evidence>
<evidence type="ECO:0008006" key="3">
    <source>
        <dbReference type="Google" id="ProtNLM"/>
    </source>
</evidence>
<protein>
    <recommendedName>
        <fullName evidence="3">DUF2786 domain-containing protein</fullName>
    </recommendedName>
</protein>
<accession>A0ABP8NCA5</accession>
<organism evidence="1 2">
    <name type="scientific">Novipirellula rosea</name>
    <dbReference type="NCBI Taxonomy" id="1031540"/>
    <lineage>
        <taxon>Bacteria</taxon>
        <taxon>Pseudomonadati</taxon>
        <taxon>Planctomycetota</taxon>
        <taxon>Planctomycetia</taxon>
        <taxon>Pirellulales</taxon>
        <taxon>Pirellulaceae</taxon>
        <taxon>Novipirellula</taxon>
    </lineage>
</organism>